<evidence type="ECO:0008006" key="5">
    <source>
        <dbReference type="Google" id="ProtNLM"/>
    </source>
</evidence>
<evidence type="ECO:0000313" key="3">
    <source>
        <dbReference type="EMBL" id="NYE94729.1"/>
    </source>
</evidence>
<proteinExistence type="predicted"/>
<dbReference type="EMBL" id="JACBYQ010000001">
    <property type="protein sequence ID" value="NYE94729.1"/>
    <property type="molecule type" value="Genomic_DNA"/>
</dbReference>
<dbReference type="Pfam" id="PF17409">
    <property type="entry name" value="MoaF_C"/>
    <property type="match status" value="1"/>
</dbReference>
<feature type="domain" description="Molybdenum cofactor biosynthesis protein F N-terminal" evidence="1">
    <location>
        <begin position="4"/>
        <end position="109"/>
    </location>
</feature>
<evidence type="ECO:0000313" key="4">
    <source>
        <dbReference type="Proteomes" id="UP000521748"/>
    </source>
</evidence>
<dbReference type="InterPro" id="IPR035348">
    <property type="entry name" value="MoaF_C"/>
</dbReference>
<sequence length="258" mass="28708">MQDEEWKSYEEFADGIDTFRLANADLSGSRLDVELDSTGSVEIDFLDASRARWKASLGGNSYQAEAGDYDAVEVRSGVLFVNLPLGLSSVTLVFSRNTGRVIVTESRIGERQEAGVPRVLQSFHAAQLRGVEISGAAPEPSRDLIGQRNVYRYSPSHLYEHVYISSQRYAWQCLEGVQRGHGDMDLSTVWKLEEGLYLFCFREFRIPVASVWLHDLGYQLRTTGVFLGLNVEGGAEHSRGGGHIYPLGSVRYPDAQPV</sequence>
<evidence type="ECO:0000259" key="1">
    <source>
        <dbReference type="Pfam" id="PF10703"/>
    </source>
</evidence>
<keyword evidence="4" id="KW-1185">Reference proteome</keyword>
<gene>
    <name evidence="3" type="ORF">FHU41_000950</name>
</gene>
<reference evidence="3 4" key="1">
    <citation type="submission" date="2020-07" db="EMBL/GenBank/DDBJ databases">
        <title>Sequencing the genomes of 1000 actinobacteria strains.</title>
        <authorList>
            <person name="Klenk H.-P."/>
        </authorList>
    </citation>
    <scope>NUCLEOTIDE SEQUENCE [LARGE SCALE GENOMIC DNA]</scope>
    <source>
        <strain evidence="3 4">DSM 102047</strain>
    </source>
</reference>
<comment type="caution">
    <text evidence="3">The sequence shown here is derived from an EMBL/GenBank/DDBJ whole genome shotgun (WGS) entry which is preliminary data.</text>
</comment>
<dbReference type="InterPro" id="IPR024724">
    <property type="entry name" value="MoaF_N"/>
</dbReference>
<organism evidence="3 4">
    <name type="scientific">Psychromicrobium silvestre</name>
    <dbReference type="NCBI Taxonomy" id="1645614"/>
    <lineage>
        <taxon>Bacteria</taxon>
        <taxon>Bacillati</taxon>
        <taxon>Actinomycetota</taxon>
        <taxon>Actinomycetes</taxon>
        <taxon>Micrococcales</taxon>
        <taxon>Micrococcaceae</taxon>
        <taxon>Psychromicrobium</taxon>
    </lineage>
</organism>
<dbReference type="RefSeq" id="WP_179388456.1">
    <property type="nucleotide sequence ID" value="NZ_JACBYQ010000001.1"/>
</dbReference>
<evidence type="ECO:0000259" key="2">
    <source>
        <dbReference type="Pfam" id="PF17409"/>
    </source>
</evidence>
<name>A0A7Y9S536_9MICC</name>
<dbReference type="InterPro" id="IPR012674">
    <property type="entry name" value="Calycin"/>
</dbReference>
<protein>
    <recommendedName>
        <fullName evidence="5">Molybdenum cofactor biosynthesis protein F</fullName>
    </recommendedName>
</protein>
<dbReference type="Pfam" id="PF10703">
    <property type="entry name" value="MoaF"/>
    <property type="match status" value="1"/>
</dbReference>
<feature type="domain" description="MoaF C-terminal" evidence="2">
    <location>
        <begin position="139"/>
        <end position="247"/>
    </location>
</feature>
<accession>A0A7Y9S536</accession>
<dbReference type="Proteomes" id="UP000521748">
    <property type="component" value="Unassembled WGS sequence"/>
</dbReference>
<dbReference type="AlphaFoldDB" id="A0A7Y9S536"/>
<dbReference type="Gene3D" id="2.40.128.20">
    <property type="match status" value="1"/>
</dbReference>